<evidence type="ECO:0000313" key="1">
    <source>
        <dbReference type="EMBL" id="QDT95636.1"/>
    </source>
</evidence>
<accession>A0A517VRI5</accession>
<dbReference type="AlphaFoldDB" id="A0A517VRI5"/>
<evidence type="ECO:0000313" key="2">
    <source>
        <dbReference type="Proteomes" id="UP000318704"/>
    </source>
</evidence>
<reference evidence="1 2" key="1">
    <citation type="submission" date="2019-03" db="EMBL/GenBank/DDBJ databases">
        <title>Deep-cultivation of Planctomycetes and their phenomic and genomic characterization uncovers novel biology.</title>
        <authorList>
            <person name="Wiegand S."/>
            <person name="Jogler M."/>
            <person name="Boedeker C."/>
            <person name="Pinto D."/>
            <person name="Vollmers J."/>
            <person name="Rivas-Marin E."/>
            <person name="Kohn T."/>
            <person name="Peeters S.H."/>
            <person name="Heuer A."/>
            <person name="Rast P."/>
            <person name="Oberbeckmann S."/>
            <person name="Bunk B."/>
            <person name="Jeske O."/>
            <person name="Meyerdierks A."/>
            <person name="Storesund J.E."/>
            <person name="Kallscheuer N."/>
            <person name="Luecker S."/>
            <person name="Lage O.M."/>
            <person name="Pohl T."/>
            <person name="Merkel B.J."/>
            <person name="Hornburger P."/>
            <person name="Mueller R.-W."/>
            <person name="Bruemmer F."/>
            <person name="Labrenz M."/>
            <person name="Spormann A.M."/>
            <person name="Op den Camp H."/>
            <person name="Overmann J."/>
            <person name="Amann R."/>
            <person name="Jetten M.S.M."/>
            <person name="Mascher T."/>
            <person name="Medema M.H."/>
            <person name="Devos D.P."/>
            <person name="Kaster A.-K."/>
            <person name="Ovreas L."/>
            <person name="Rohde M."/>
            <person name="Galperin M.Y."/>
            <person name="Jogler C."/>
        </authorList>
    </citation>
    <scope>NUCLEOTIDE SEQUENCE [LARGE SCALE GENOMIC DNA]</scope>
    <source>
        <strain evidence="1 2">V144</strain>
    </source>
</reference>
<gene>
    <name evidence="1" type="ORF">V144x_10820</name>
</gene>
<dbReference type="KEGG" id="gaw:V144x_10820"/>
<name>A0A517VRI5_9PLAN</name>
<organism evidence="1 2">
    <name type="scientific">Gimesia aquarii</name>
    <dbReference type="NCBI Taxonomy" id="2527964"/>
    <lineage>
        <taxon>Bacteria</taxon>
        <taxon>Pseudomonadati</taxon>
        <taxon>Planctomycetota</taxon>
        <taxon>Planctomycetia</taxon>
        <taxon>Planctomycetales</taxon>
        <taxon>Planctomycetaceae</taxon>
        <taxon>Gimesia</taxon>
    </lineage>
</organism>
<dbReference type="RefSeq" id="WP_144982416.1">
    <property type="nucleotide sequence ID" value="NZ_CP037920.1"/>
</dbReference>
<dbReference type="EMBL" id="CP037920">
    <property type="protein sequence ID" value="QDT95636.1"/>
    <property type="molecule type" value="Genomic_DNA"/>
</dbReference>
<protein>
    <submittedName>
        <fullName evidence="1">Uncharacterized protein</fullName>
    </submittedName>
</protein>
<dbReference type="Proteomes" id="UP000318704">
    <property type="component" value="Chromosome"/>
</dbReference>
<sequence>MVDSGTFNRLSKEERSEYLSHRPGFIEAVLNKSYAGDGSDFAEKYKLQNSNGLWYLVGPEDNKPFAGIQSKCKAVIEALFTDAVQNYGR</sequence>
<proteinExistence type="predicted"/>